<comment type="caution">
    <text evidence="1">The sequence shown here is derived from an EMBL/GenBank/DDBJ whole genome shotgun (WGS) entry which is preliminary data.</text>
</comment>
<dbReference type="Proteomes" id="UP000280696">
    <property type="component" value="Unassembled WGS sequence"/>
</dbReference>
<proteinExistence type="predicted"/>
<evidence type="ECO:0000313" key="1">
    <source>
        <dbReference type="EMBL" id="RKI94309.1"/>
    </source>
</evidence>
<accession>A0A3A9ASX4</accession>
<sequence>MRSTCEIIADVKDGKKVSYEELRMACMVQSFLLFQYQNDVKNLIKGGIVAELTLQGKYSDIKTSSKESGISSDYWNGIKADPVKYLGPAHIPGTQEYEKRYAISKRIYEKVMKDIEK</sequence>
<organism evidence="1 2">
    <name type="scientific">Parablautia intestinalis</name>
    <dbReference type="NCBI Taxonomy" id="2320100"/>
    <lineage>
        <taxon>Bacteria</taxon>
        <taxon>Bacillati</taxon>
        <taxon>Bacillota</taxon>
        <taxon>Clostridia</taxon>
        <taxon>Lachnospirales</taxon>
        <taxon>Lachnospiraceae</taxon>
        <taxon>Parablautia</taxon>
    </lineage>
</organism>
<gene>
    <name evidence="1" type="ORF">D7V94_01840</name>
</gene>
<reference evidence="1 2" key="1">
    <citation type="submission" date="2018-09" db="EMBL/GenBank/DDBJ databases">
        <title>Murine metabolic-syndrome-specific gut microbial biobank.</title>
        <authorList>
            <person name="Liu C."/>
        </authorList>
    </citation>
    <scope>NUCLEOTIDE SEQUENCE [LARGE SCALE GENOMIC DNA]</scope>
    <source>
        <strain evidence="1 2">0.1xD8-82</strain>
    </source>
</reference>
<protein>
    <submittedName>
        <fullName evidence="1">Uncharacterized protein</fullName>
    </submittedName>
</protein>
<dbReference type="EMBL" id="RAYQ01000001">
    <property type="protein sequence ID" value="RKI94309.1"/>
    <property type="molecule type" value="Genomic_DNA"/>
</dbReference>
<dbReference type="RefSeq" id="WP_120466186.1">
    <property type="nucleotide sequence ID" value="NZ_RAYQ01000001.1"/>
</dbReference>
<evidence type="ECO:0000313" key="2">
    <source>
        <dbReference type="Proteomes" id="UP000280696"/>
    </source>
</evidence>
<name>A0A3A9ASX4_9FIRM</name>
<keyword evidence="2" id="KW-1185">Reference proteome</keyword>
<dbReference type="OrthoDB" id="9809178at2"/>
<dbReference type="AlphaFoldDB" id="A0A3A9ASX4"/>